<dbReference type="Proteomes" id="UP000078286">
    <property type="component" value="Unassembled WGS sequence"/>
</dbReference>
<dbReference type="PATRIC" id="fig|1354255.3.peg.356"/>
<evidence type="ECO:0000313" key="1">
    <source>
        <dbReference type="EMBL" id="OAT21115.1"/>
    </source>
</evidence>
<reference evidence="1 2" key="1">
    <citation type="submission" date="2016-04" db="EMBL/GenBank/DDBJ databases">
        <title>ATOL: Assembling a taxonomically balanced genome-scale reconstruction of the evolutionary history of the Enterobacteriaceae.</title>
        <authorList>
            <person name="Plunkett G.III."/>
            <person name="Neeno-Eckwall E.C."/>
            <person name="Glasner J.D."/>
            <person name="Perna N.T."/>
        </authorList>
    </citation>
    <scope>NUCLEOTIDE SEQUENCE [LARGE SCALE GENOMIC DNA]</scope>
    <source>
        <strain evidence="1 2">ATCC 51607</strain>
    </source>
</reference>
<dbReference type="RefSeq" id="WP_064553376.1">
    <property type="nucleotide sequence ID" value="NZ_LXEO01000007.1"/>
</dbReference>
<name>A0A1B7HZG9_9ENTR</name>
<dbReference type="EMBL" id="LXEO01000007">
    <property type="protein sequence ID" value="OAT21115.1"/>
    <property type="molecule type" value="Genomic_DNA"/>
</dbReference>
<dbReference type="AlphaFoldDB" id="A0A1B7HZG9"/>
<gene>
    <name evidence="1" type="ORF">M979_0344</name>
</gene>
<accession>A0A1B7HZG9</accession>
<comment type="caution">
    <text evidence="1">The sequence shown here is derived from an EMBL/GenBank/DDBJ whole genome shotgun (WGS) entry which is preliminary data.</text>
</comment>
<organism evidence="1 2">
    <name type="scientific">Buttiauxella noackiae ATCC 51607</name>
    <dbReference type="NCBI Taxonomy" id="1354255"/>
    <lineage>
        <taxon>Bacteria</taxon>
        <taxon>Pseudomonadati</taxon>
        <taxon>Pseudomonadota</taxon>
        <taxon>Gammaproteobacteria</taxon>
        <taxon>Enterobacterales</taxon>
        <taxon>Enterobacteriaceae</taxon>
        <taxon>Buttiauxella</taxon>
    </lineage>
</organism>
<proteinExistence type="predicted"/>
<evidence type="ECO:0000313" key="2">
    <source>
        <dbReference type="Proteomes" id="UP000078286"/>
    </source>
</evidence>
<protein>
    <submittedName>
        <fullName evidence="1">Uncharacterized protein</fullName>
    </submittedName>
</protein>
<keyword evidence="2" id="KW-1185">Reference proteome</keyword>
<sequence length="68" mass="7728">MRRTYDLPVNPTERTGQLISLAELMRDVLENNSDSRDKYLVALVGLFDISIRDLHCLLEGNQLPEVAV</sequence>